<evidence type="ECO:0000256" key="2">
    <source>
        <dbReference type="ARBA" id="ARBA00023002"/>
    </source>
</evidence>
<dbReference type="PROSITE" id="PS51318">
    <property type="entry name" value="TAT"/>
    <property type="match status" value="1"/>
</dbReference>
<dbReference type="Pfam" id="PF22725">
    <property type="entry name" value="GFO_IDH_MocA_C3"/>
    <property type="match status" value="1"/>
</dbReference>
<comment type="similarity">
    <text evidence="1">Belongs to the Gfo/Idh/MocA family.</text>
</comment>
<dbReference type="RefSeq" id="WP_380596659.1">
    <property type="nucleotide sequence ID" value="NZ_JBHSDU010000003.1"/>
</dbReference>
<proteinExistence type="inferred from homology"/>
<dbReference type="InterPro" id="IPR004104">
    <property type="entry name" value="Gfo/Idh/MocA-like_OxRdtase_C"/>
</dbReference>
<dbReference type="PANTHER" id="PTHR22604">
    <property type="entry name" value="OXIDOREDUCTASES"/>
    <property type="match status" value="1"/>
</dbReference>
<sequence length="365" mass="39964">MQDLSRRYFMQGAAATALAAPFIGSAATRDKTSPGKKLGVALCGLGKLSTDQIAPALQKTQHCRLAGIVTGSSGKVDEWRKKYSLPARSVYTYDTMHRMADNDDIDIVYVVTPNALHLKHTVAAAKAGKHVFCEKPLEISVDRCKQMIDACKAADRMLGVAYRCRFEPHHIECIRIAREQELGPVRIIEAGFGIDVGAADQWRVKRALSGGGALMDVGIYALQATRYLTGEEPVLVSATETKTDPVKFAEVDETVTWTAQFPGGAIAYCTASFKVHGIKNFRATADRGWFELDPAYYYGGIKGVRSDGKPLSFPQVDMFAAELDDFARCVIEKRPTSVPGEEGMQDVKIMTAIYESIRTGRAVRV</sequence>
<dbReference type="InterPro" id="IPR000683">
    <property type="entry name" value="Gfo/Idh/MocA-like_OxRdtase_N"/>
</dbReference>
<evidence type="ECO:0000256" key="1">
    <source>
        <dbReference type="ARBA" id="ARBA00010928"/>
    </source>
</evidence>
<dbReference type="SUPFAM" id="SSF51735">
    <property type="entry name" value="NAD(P)-binding Rossmann-fold domains"/>
    <property type="match status" value="1"/>
</dbReference>
<name>A0ABV8SPQ5_9GAMM</name>
<evidence type="ECO:0000259" key="4">
    <source>
        <dbReference type="Pfam" id="PF02894"/>
    </source>
</evidence>
<dbReference type="Gene3D" id="3.30.360.10">
    <property type="entry name" value="Dihydrodipicolinate Reductase, domain 2"/>
    <property type="match status" value="1"/>
</dbReference>
<dbReference type="InterPro" id="IPR055170">
    <property type="entry name" value="GFO_IDH_MocA-like_dom"/>
</dbReference>
<accession>A0ABV8SPQ5</accession>
<organism evidence="6 7">
    <name type="scientific">Steroidobacter flavus</name>
    <dbReference type="NCBI Taxonomy" id="1842136"/>
    <lineage>
        <taxon>Bacteria</taxon>
        <taxon>Pseudomonadati</taxon>
        <taxon>Pseudomonadota</taxon>
        <taxon>Gammaproteobacteria</taxon>
        <taxon>Steroidobacterales</taxon>
        <taxon>Steroidobacteraceae</taxon>
        <taxon>Steroidobacter</taxon>
    </lineage>
</organism>
<keyword evidence="7" id="KW-1185">Reference proteome</keyword>
<keyword evidence="2" id="KW-0560">Oxidoreductase</keyword>
<comment type="caution">
    <text evidence="6">The sequence shown here is derived from an EMBL/GenBank/DDBJ whole genome shotgun (WGS) entry which is preliminary data.</text>
</comment>
<dbReference type="Proteomes" id="UP001595904">
    <property type="component" value="Unassembled WGS sequence"/>
</dbReference>
<evidence type="ECO:0000259" key="3">
    <source>
        <dbReference type="Pfam" id="PF01408"/>
    </source>
</evidence>
<dbReference type="Gene3D" id="3.40.50.720">
    <property type="entry name" value="NAD(P)-binding Rossmann-like Domain"/>
    <property type="match status" value="1"/>
</dbReference>
<feature type="domain" description="Gfo/Idh/MocA-like oxidoreductase C-terminal" evidence="4">
    <location>
        <begin position="318"/>
        <end position="364"/>
    </location>
</feature>
<feature type="domain" description="Gfo/Idh/MocA-like oxidoreductase N-terminal" evidence="3">
    <location>
        <begin position="39"/>
        <end position="162"/>
    </location>
</feature>
<feature type="domain" description="GFO/IDH/MocA-like oxidoreductase" evidence="5">
    <location>
        <begin position="176"/>
        <end position="290"/>
    </location>
</feature>
<evidence type="ECO:0000313" key="7">
    <source>
        <dbReference type="Proteomes" id="UP001595904"/>
    </source>
</evidence>
<dbReference type="InterPro" id="IPR008354">
    <property type="entry name" value="Glc-Fru_OxRdtase_bac"/>
</dbReference>
<evidence type="ECO:0000259" key="5">
    <source>
        <dbReference type="Pfam" id="PF22725"/>
    </source>
</evidence>
<gene>
    <name evidence="6" type="ORF">ACFPN2_11060</name>
</gene>
<dbReference type="Pfam" id="PF02894">
    <property type="entry name" value="GFO_IDH_MocA_C"/>
    <property type="match status" value="1"/>
</dbReference>
<reference evidence="7" key="1">
    <citation type="journal article" date="2019" name="Int. J. Syst. Evol. Microbiol.">
        <title>The Global Catalogue of Microorganisms (GCM) 10K type strain sequencing project: providing services to taxonomists for standard genome sequencing and annotation.</title>
        <authorList>
            <consortium name="The Broad Institute Genomics Platform"/>
            <consortium name="The Broad Institute Genome Sequencing Center for Infectious Disease"/>
            <person name="Wu L."/>
            <person name="Ma J."/>
        </authorList>
    </citation>
    <scope>NUCLEOTIDE SEQUENCE [LARGE SCALE GENOMIC DNA]</scope>
    <source>
        <strain evidence="7">CGMCC 1.10759</strain>
    </source>
</reference>
<dbReference type="EMBL" id="JBHSDU010000003">
    <property type="protein sequence ID" value="MFC4309619.1"/>
    <property type="molecule type" value="Genomic_DNA"/>
</dbReference>
<dbReference type="SUPFAM" id="SSF55347">
    <property type="entry name" value="Glyceraldehyde-3-phosphate dehydrogenase-like, C-terminal domain"/>
    <property type="match status" value="1"/>
</dbReference>
<dbReference type="PRINTS" id="PR01775">
    <property type="entry name" value="GLFROXRDTASE"/>
</dbReference>
<dbReference type="InterPro" id="IPR006311">
    <property type="entry name" value="TAT_signal"/>
</dbReference>
<evidence type="ECO:0000313" key="6">
    <source>
        <dbReference type="EMBL" id="MFC4309619.1"/>
    </source>
</evidence>
<dbReference type="InterPro" id="IPR036291">
    <property type="entry name" value="NAD(P)-bd_dom_sf"/>
</dbReference>
<protein>
    <submittedName>
        <fullName evidence="6">Gfo/Idh/MocA family protein</fullName>
    </submittedName>
</protein>
<dbReference type="PANTHER" id="PTHR22604:SF105">
    <property type="entry name" value="TRANS-1,2-DIHYDROBENZENE-1,2-DIOL DEHYDROGENASE"/>
    <property type="match status" value="1"/>
</dbReference>
<dbReference type="InterPro" id="IPR050984">
    <property type="entry name" value="Gfo/Idh/MocA_domain"/>
</dbReference>
<dbReference type="Pfam" id="PF01408">
    <property type="entry name" value="GFO_IDH_MocA"/>
    <property type="match status" value="1"/>
</dbReference>